<comment type="subunit">
    <text evidence="3">Homotetramer.</text>
</comment>
<dbReference type="InterPro" id="IPR011778">
    <property type="entry name" value="Hydantoinase/dihydroPyrase"/>
</dbReference>
<evidence type="ECO:0000256" key="3">
    <source>
        <dbReference type="ARBA" id="ARBA00011881"/>
    </source>
</evidence>
<dbReference type="InterPro" id="IPR050378">
    <property type="entry name" value="Metallo-dep_Hydrolases_sf"/>
</dbReference>
<dbReference type="PANTHER" id="PTHR11647">
    <property type="entry name" value="HYDRANTOINASE/DIHYDROPYRIMIDINASE FAMILY MEMBER"/>
    <property type="match status" value="1"/>
</dbReference>
<reference evidence="11 12" key="1">
    <citation type="journal article" date="2024" name="BMC Genomics">
        <title>De novo assembly and annotation of Popillia japonica's genome with initial clues to its potential as an invasive pest.</title>
        <authorList>
            <person name="Cucini C."/>
            <person name="Boschi S."/>
            <person name="Funari R."/>
            <person name="Cardaioli E."/>
            <person name="Iannotti N."/>
            <person name="Marturano G."/>
            <person name="Paoli F."/>
            <person name="Bruttini M."/>
            <person name="Carapelli A."/>
            <person name="Frati F."/>
            <person name="Nardi F."/>
        </authorList>
    </citation>
    <scope>NUCLEOTIDE SEQUENCE [LARGE SCALE GENOMIC DNA]</scope>
    <source>
        <strain evidence="11">DMR45628</strain>
    </source>
</reference>
<comment type="catalytic activity">
    <reaction evidence="7">
        <text>5,6-dihydrouracil + H2O = 3-(carbamoylamino)propanoate + H(+)</text>
        <dbReference type="Rhea" id="RHEA:16121"/>
        <dbReference type="ChEBI" id="CHEBI:11892"/>
        <dbReference type="ChEBI" id="CHEBI:15377"/>
        <dbReference type="ChEBI" id="CHEBI:15378"/>
        <dbReference type="ChEBI" id="CHEBI:15901"/>
        <dbReference type="EC" id="3.5.2.2"/>
    </reaction>
</comment>
<dbReference type="GO" id="GO:0046872">
    <property type="term" value="F:metal ion binding"/>
    <property type="evidence" value="ECO:0007669"/>
    <property type="project" value="UniProtKB-KW"/>
</dbReference>
<keyword evidence="4" id="KW-0479">Metal-binding</keyword>
<comment type="caution">
    <text evidence="11">The sequence shown here is derived from an EMBL/GenBank/DDBJ whole genome shotgun (WGS) entry which is preliminary data.</text>
</comment>
<comment type="PTM">
    <text evidence="9">Carbamylation allows a single lysine to coordinate two divalent metal cations.</text>
</comment>
<dbReference type="GO" id="GO:0006208">
    <property type="term" value="P:pyrimidine nucleobase catabolic process"/>
    <property type="evidence" value="ECO:0007669"/>
    <property type="project" value="TreeGrafter"/>
</dbReference>
<evidence type="ECO:0000313" key="11">
    <source>
        <dbReference type="EMBL" id="KAK9745596.1"/>
    </source>
</evidence>
<dbReference type="Gene3D" id="3.20.20.140">
    <property type="entry name" value="Metal-dependent hydrolases"/>
    <property type="match status" value="1"/>
</dbReference>
<dbReference type="CDD" id="cd01314">
    <property type="entry name" value="D-HYD"/>
    <property type="match status" value="1"/>
</dbReference>
<feature type="modified residue" description="N6-carboxylysine" evidence="9">
    <location>
        <position position="167"/>
    </location>
</feature>
<dbReference type="EMBL" id="JASPKY010000047">
    <property type="protein sequence ID" value="KAK9745596.1"/>
    <property type="molecule type" value="Genomic_DNA"/>
</dbReference>
<evidence type="ECO:0000256" key="4">
    <source>
        <dbReference type="ARBA" id="ARBA00022723"/>
    </source>
</evidence>
<dbReference type="SUPFAM" id="SSF51556">
    <property type="entry name" value="Metallo-dependent hydrolases"/>
    <property type="match status" value="1"/>
</dbReference>
<dbReference type="Proteomes" id="UP001458880">
    <property type="component" value="Unassembled WGS sequence"/>
</dbReference>
<dbReference type="InterPro" id="IPR032466">
    <property type="entry name" value="Metal_Hydrolase"/>
</dbReference>
<comment type="cofactor">
    <cofactor evidence="1">
        <name>Zn(2+)</name>
        <dbReference type="ChEBI" id="CHEBI:29105"/>
    </cofactor>
</comment>
<evidence type="ECO:0000256" key="5">
    <source>
        <dbReference type="ARBA" id="ARBA00022801"/>
    </source>
</evidence>
<dbReference type="SUPFAM" id="SSF51338">
    <property type="entry name" value="Composite domain of metallo-dependent hydrolases"/>
    <property type="match status" value="2"/>
</dbReference>
<accession>A0AAW1MH03</accession>
<evidence type="ECO:0000256" key="8">
    <source>
        <dbReference type="ARBA" id="ARBA00039113"/>
    </source>
</evidence>
<gene>
    <name evidence="11" type="ORF">QE152_g6775</name>
</gene>
<dbReference type="EC" id="3.5.2.2" evidence="8"/>
<evidence type="ECO:0000256" key="2">
    <source>
        <dbReference type="ARBA" id="ARBA00008829"/>
    </source>
</evidence>
<keyword evidence="12" id="KW-1185">Reference proteome</keyword>
<dbReference type="Pfam" id="PF01979">
    <property type="entry name" value="Amidohydro_1"/>
    <property type="match status" value="1"/>
</dbReference>
<dbReference type="InterPro" id="IPR011059">
    <property type="entry name" value="Metal-dep_hydrolase_composite"/>
</dbReference>
<feature type="domain" description="Amidohydrolase-related" evidence="10">
    <location>
        <begin position="66"/>
        <end position="435"/>
    </location>
</feature>
<organism evidence="11 12">
    <name type="scientific">Popillia japonica</name>
    <name type="common">Japanese beetle</name>
    <dbReference type="NCBI Taxonomy" id="7064"/>
    <lineage>
        <taxon>Eukaryota</taxon>
        <taxon>Metazoa</taxon>
        <taxon>Ecdysozoa</taxon>
        <taxon>Arthropoda</taxon>
        <taxon>Hexapoda</taxon>
        <taxon>Insecta</taxon>
        <taxon>Pterygota</taxon>
        <taxon>Neoptera</taxon>
        <taxon>Endopterygota</taxon>
        <taxon>Coleoptera</taxon>
        <taxon>Polyphaga</taxon>
        <taxon>Scarabaeiformia</taxon>
        <taxon>Scarabaeidae</taxon>
        <taxon>Rutelinae</taxon>
        <taxon>Popillia</taxon>
    </lineage>
</organism>
<dbReference type="InterPro" id="IPR006680">
    <property type="entry name" value="Amidohydro-rel"/>
</dbReference>
<keyword evidence="5" id="KW-0378">Hydrolase</keyword>
<dbReference type="GO" id="GO:0004157">
    <property type="term" value="F:dihydropyrimidinase activity"/>
    <property type="evidence" value="ECO:0007669"/>
    <property type="project" value="UniProtKB-EC"/>
</dbReference>
<keyword evidence="6" id="KW-0862">Zinc</keyword>
<evidence type="ECO:0000313" key="12">
    <source>
        <dbReference type="Proteomes" id="UP001458880"/>
    </source>
</evidence>
<comment type="similarity">
    <text evidence="2">Belongs to the metallo-dependent hydrolases superfamily. Hydantoinase/dihydropyrimidinase family.</text>
</comment>
<evidence type="ECO:0000256" key="6">
    <source>
        <dbReference type="ARBA" id="ARBA00022833"/>
    </source>
</evidence>
<evidence type="ECO:0000256" key="7">
    <source>
        <dbReference type="ARBA" id="ARBA00036696"/>
    </source>
</evidence>
<protein>
    <recommendedName>
        <fullName evidence="8">dihydropyrimidinase</fullName>
        <ecNumber evidence="8">3.5.2.2</ecNumber>
    </recommendedName>
</protein>
<dbReference type="FunFam" id="3.20.20.140:FF:000001">
    <property type="entry name" value="Dihydropyrimidinase like 3"/>
    <property type="match status" value="1"/>
</dbReference>
<sequence length="556" mass="61583">MSTPVKKVPIHLQSSQNRLLIKNGKIVNEDNIIEDDVFVEDGIIKEIGRNLIIPGGTRVIDARGKYVFPGGIDPHTHFEFEFMGTTSVDDFYQGTKAAIAGGTTMIIDFAFPKQGESILDAYYSYREKADSKVCCDYGLHVALTSWSDQVKQDMSILCSHHGVNSFKTFMAYTFMLNDSELYSVFDHCKNIGAIPQVHAENGPEGHEMSRPEEVEAEAVNRACTIAHQVDSPLYVVHVMSKSAGLAIKQARERDVRMIGETLVAGIACDGSHYRNPCFSHLAAHILSPPIRPDNTTPQYLMNFLAQNVLQVTGSDNCTFNKSQKEMGMKDFSKIPNGVNGVEDRMSVIWEKGVHSGIIDPMRFVAITSTNAAKIFNIFPRKGCIAVGSDADIVIWNPNKTRVISAKTHHQAVDYNIFEGMECHGVPEYVIVSGRVCVDEEQLRAVQGHGRFVETPVYPAYVYDPEKLAHVRAAKNGTLNEVELSNKLAKIELEPKVYNLPTLPNSAVSTPSCRGPRPEGQRNIQESTFSVSEELDVERKSCIRVKNPPGGKSSGFW</sequence>
<evidence type="ECO:0000256" key="1">
    <source>
        <dbReference type="ARBA" id="ARBA00001947"/>
    </source>
</evidence>
<dbReference type="AlphaFoldDB" id="A0AAW1MH03"/>
<dbReference type="Gene3D" id="2.30.40.10">
    <property type="entry name" value="Urease, subunit C, domain 1"/>
    <property type="match status" value="1"/>
</dbReference>
<dbReference type="GO" id="GO:0005829">
    <property type="term" value="C:cytosol"/>
    <property type="evidence" value="ECO:0007669"/>
    <property type="project" value="TreeGrafter"/>
</dbReference>
<dbReference type="PANTHER" id="PTHR11647:SF1">
    <property type="entry name" value="COLLAPSIN RESPONSE MEDIATOR PROTEIN"/>
    <property type="match status" value="1"/>
</dbReference>
<evidence type="ECO:0000259" key="10">
    <source>
        <dbReference type="Pfam" id="PF01979"/>
    </source>
</evidence>
<evidence type="ECO:0000256" key="9">
    <source>
        <dbReference type="PIRSR" id="PIRSR611778-50"/>
    </source>
</evidence>
<name>A0AAW1MH03_POPJA</name>
<dbReference type="NCBIfam" id="TIGR02033">
    <property type="entry name" value="D-hydantoinase"/>
    <property type="match status" value="1"/>
</dbReference>
<proteinExistence type="inferred from homology"/>